<accession>A0A9P0E729</accession>
<keyword evidence="11" id="KW-1185">Reference proteome</keyword>
<keyword evidence="2" id="KW-0645">Protease</keyword>
<evidence type="ECO:0000256" key="2">
    <source>
        <dbReference type="ARBA" id="ARBA00022670"/>
    </source>
</evidence>
<reference evidence="10" key="1">
    <citation type="submission" date="2022-01" db="EMBL/GenBank/DDBJ databases">
        <authorList>
            <person name="King R."/>
        </authorList>
    </citation>
    <scope>NUCLEOTIDE SEQUENCE</scope>
</reference>
<dbReference type="AlphaFoldDB" id="A0A9P0E729"/>
<dbReference type="PRINTS" id="PR00705">
    <property type="entry name" value="PAPAIN"/>
</dbReference>
<sequence>MRLLVLLTLLVAAYGLSSRFWHSFKLAHGKIYKSIAEERFRKNVYVENKMKIDEHNKRYEQGLVSYKLSMNHFGDLTNEEFRLMMNRLDVRKPQLSFFTYFETKNITLPESVDWRERGAVTPVKDQGKCGACWSFSSTGALEAQHFLKTGRLIPLSEQNLIDCSEEYGNDGCDGGLMDFAFQYVVDNNGIDTENSYPYEGPVADCRYNTTSVGTSATGYVIIPEGDERALEEAVATIGPISAGVDASHTSFQFYSGGLYHEKYCTQSVDHAVLVVGYGTDEKGQEYWIIKNSWNATWGEGGYIRLARNQGNHCGVTNRASYPLL</sequence>
<dbReference type="InterPro" id="IPR013201">
    <property type="entry name" value="Prot_inhib_I29"/>
</dbReference>
<dbReference type="Gene3D" id="3.90.70.10">
    <property type="entry name" value="Cysteine proteinases"/>
    <property type="match status" value="1"/>
</dbReference>
<dbReference type="InterPro" id="IPR000169">
    <property type="entry name" value="Pept_cys_AS"/>
</dbReference>
<dbReference type="Proteomes" id="UP001152798">
    <property type="component" value="Chromosome 1"/>
</dbReference>
<dbReference type="PANTHER" id="PTHR12411">
    <property type="entry name" value="CYSTEINE PROTEASE FAMILY C1-RELATED"/>
    <property type="match status" value="1"/>
</dbReference>
<comment type="similarity">
    <text evidence="1">Belongs to the peptidase C1 family.</text>
</comment>
<evidence type="ECO:0000256" key="6">
    <source>
        <dbReference type="ARBA" id="ARBA00023157"/>
    </source>
</evidence>
<dbReference type="OrthoDB" id="10253408at2759"/>
<name>A0A9P0E729_NEZVI</name>
<dbReference type="InterPro" id="IPR025661">
    <property type="entry name" value="Pept_asp_AS"/>
</dbReference>
<organism evidence="10 11">
    <name type="scientific">Nezara viridula</name>
    <name type="common">Southern green stink bug</name>
    <name type="synonym">Cimex viridulus</name>
    <dbReference type="NCBI Taxonomy" id="85310"/>
    <lineage>
        <taxon>Eukaryota</taxon>
        <taxon>Metazoa</taxon>
        <taxon>Ecdysozoa</taxon>
        <taxon>Arthropoda</taxon>
        <taxon>Hexapoda</taxon>
        <taxon>Insecta</taxon>
        <taxon>Pterygota</taxon>
        <taxon>Neoptera</taxon>
        <taxon>Paraneoptera</taxon>
        <taxon>Hemiptera</taxon>
        <taxon>Heteroptera</taxon>
        <taxon>Panheteroptera</taxon>
        <taxon>Pentatomomorpha</taxon>
        <taxon>Pentatomoidea</taxon>
        <taxon>Pentatomidae</taxon>
        <taxon>Pentatominae</taxon>
        <taxon>Nezara</taxon>
    </lineage>
</organism>
<dbReference type="InterPro" id="IPR038765">
    <property type="entry name" value="Papain-like_cys_pep_sf"/>
</dbReference>
<dbReference type="InterPro" id="IPR000668">
    <property type="entry name" value="Peptidase_C1A_C"/>
</dbReference>
<evidence type="ECO:0000259" key="8">
    <source>
        <dbReference type="SMART" id="SM00645"/>
    </source>
</evidence>
<keyword evidence="6" id="KW-1015">Disulfide bond</keyword>
<keyword evidence="4" id="KW-0788">Thiol protease</keyword>
<evidence type="ECO:0000256" key="3">
    <source>
        <dbReference type="ARBA" id="ARBA00022801"/>
    </source>
</evidence>
<dbReference type="Pfam" id="PF00112">
    <property type="entry name" value="Peptidase_C1"/>
    <property type="match status" value="1"/>
</dbReference>
<dbReference type="GO" id="GO:0008234">
    <property type="term" value="F:cysteine-type peptidase activity"/>
    <property type="evidence" value="ECO:0007669"/>
    <property type="project" value="UniProtKB-KW"/>
</dbReference>
<dbReference type="InterPro" id="IPR013128">
    <property type="entry name" value="Peptidase_C1A"/>
</dbReference>
<evidence type="ECO:0000256" key="5">
    <source>
        <dbReference type="ARBA" id="ARBA00023145"/>
    </source>
</evidence>
<gene>
    <name evidence="10" type="ORF">NEZAVI_LOCUS2364</name>
</gene>
<feature type="domain" description="Peptidase C1A papain C-terminal" evidence="8">
    <location>
        <begin position="108"/>
        <end position="323"/>
    </location>
</feature>
<dbReference type="PROSITE" id="PS00139">
    <property type="entry name" value="THIOL_PROTEASE_CYS"/>
    <property type="match status" value="1"/>
</dbReference>
<evidence type="ECO:0000256" key="1">
    <source>
        <dbReference type="ARBA" id="ARBA00008455"/>
    </source>
</evidence>
<protein>
    <submittedName>
        <fullName evidence="10">Uncharacterized protein</fullName>
    </submittedName>
</protein>
<dbReference type="Pfam" id="PF08246">
    <property type="entry name" value="Inhibitor_I29"/>
    <property type="match status" value="1"/>
</dbReference>
<keyword evidence="3" id="KW-0378">Hydrolase</keyword>
<dbReference type="FunFam" id="3.90.70.10:FF:000006">
    <property type="entry name" value="Cathepsin S"/>
    <property type="match status" value="1"/>
</dbReference>
<dbReference type="PROSITE" id="PS00639">
    <property type="entry name" value="THIOL_PROTEASE_HIS"/>
    <property type="match status" value="1"/>
</dbReference>
<evidence type="ECO:0000313" key="11">
    <source>
        <dbReference type="Proteomes" id="UP001152798"/>
    </source>
</evidence>
<dbReference type="EMBL" id="OV725077">
    <property type="protein sequence ID" value="CAH1391323.1"/>
    <property type="molecule type" value="Genomic_DNA"/>
</dbReference>
<dbReference type="GO" id="GO:0006508">
    <property type="term" value="P:proteolysis"/>
    <property type="evidence" value="ECO:0007669"/>
    <property type="project" value="UniProtKB-KW"/>
</dbReference>
<dbReference type="SMART" id="SM00848">
    <property type="entry name" value="Inhibitor_I29"/>
    <property type="match status" value="1"/>
</dbReference>
<evidence type="ECO:0000256" key="4">
    <source>
        <dbReference type="ARBA" id="ARBA00022807"/>
    </source>
</evidence>
<feature type="signal peptide" evidence="7">
    <location>
        <begin position="1"/>
        <end position="15"/>
    </location>
</feature>
<feature type="chain" id="PRO_5040158154" evidence="7">
    <location>
        <begin position="16"/>
        <end position="324"/>
    </location>
</feature>
<evidence type="ECO:0000259" key="9">
    <source>
        <dbReference type="SMART" id="SM00848"/>
    </source>
</evidence>
<evidence type="ECO:0000313" key="10">
    <source>
        <dbReference type="EMBL" id="CAH1391323.1"/>
    </source>
</evidence>
<dbReference type="InterPro" id="IPR039417">
    <property type="entry name" value="Peptidase_C1A_papain-like"/>
</dbReference>
<keyword evidence="7" id="KW-0732">Signal</keyword>
<dbReference type="PROSITE" id="PS00640">
    <property type="entry name" value="THIOL_PROTEASE_ASN"/>
    <property type="match status" value="1"/>
</dbReference>
<keyword evidence="5" id="KW-0865">Zymogen</keyword>
<dbReference type="CDD" id="cd02248">
    <property type="entry name" value="Peptidase_C1A"/>
    <property type="match status" value="1"/>
</dbReference>
<feature type="domain" description="Cathepsin propeptide inhibitor" evidence="9">
    <location>
        <begin position="21"/>
        <end position="81"/>
    </location>
</feature>
<dbReference type="SUPFAM" id="SSF54001">
    <property type="entry name" value="Cysteine proteinases"/>
    <property type="match status" value="1"/>
</dbReference>
<evidence type="ECO:0000256" key="7">
    <source>
        <dbReference type="SAM" id="SignalP"/>
    </source>
</evidence>
<dbReference type="InterPro" id="IPR025660">
    <property type="entry name" value="Pept_his_AS"/>
</dbReference>
<dbReference type="SMART" id="SM00645">
    <property type="entry name" value="Pept_C1"/>
    <property type="match status" value="1"/>
</dbReference>
<proteinExistence type="inferred from homology"/>